<dbReference type="Proteomes" id="UP000717996">
    <property type="component" value="Unassembled WGS sequence"/>
</dbReference>
<name>A0A9P6YIS7_RHIOR</name>
<dbReference type="SMART" id="SM00398">
    <property type="entry name" value="HMG"/>
    <property type="match status" value="1"/>
</dbReference>
<dbReference type="InterPro" id="IPR042081">
    <property type="entry name" value="RNA_2'-PTrans_C"/>
</dbReference>
<protein>
    <recommendedName>
        <fullName evidence="3">2'-phosphotransferase</fullName>
        <ecNumber evidence="3">2.7.1.160</ecNumber>
    </recommendedName>
</protein>
<accession>A0A9P6YIS7</accession>
<feature type="compositionally biased region" description="Acidic residues" evidence="8">
    <location>
        <begin position="612"/>
        <end position="628"/>
    </location>
</feature>
<evidence type="ECO:0000256" key="5">
    <source>
        <dbReference type="ARBA" id="ARBA00023027"/>
    </source>
</evidence>
<dbReference type="Gene3D" id="1.10.10.970">
    <property type="entry name" value="RNA 2'-phosphotransferase, Tpt1/KptA family, N-terminal domain"/>
    <property type="match status" value="1"/>
</dbReference>
<evidence type="ECO:0000313" key="10">
    <source>
        <dbReference type="EMBL" id="KAG1549007.1"/>
    </source>
</evidence>
<keyword evidence="7" id="KW-0238">DNA-binding</keyword>
<dbReference type="InterPro" id="IPR042080">
    <property type="entry name" value="RNA_2'-PTrans_N"/>
</dbReference>
<feature type="domain" description="HMG box" evidence="9">
    <location>
        <begin position="194"/>
        <end position="262"/>
    </location>
</feature>
<evidence type="ECO:0000256" key="1">
    <source>
        <dbReference type="ARBA" id="ARBA00003343"/>
    </source>
</evidence>
<evidence type="ECO:0000256" key="3">
    <source>
        <dbReference type="ARBA" id="ARBA00012007"/>
    </source>
</evidence>
<evidence type="ECO:0000256" key="7">
    <source>
        <dbReference type="PROSITE-ProRule" id="PRU00267"/>
    </source>
</evidence>
<dbReference type="PANTHER" id="PTHR12684:SF2">
    <property type="entry name" value="TRNA 2'-PHOSPHOTRANSFERASE 1"/>
    <property type="match status" value="1"/>
</dbReference>
<keyword evidence="7" id="KW-0539">Nucleus</keyword>
<dbReference type="GO" id="GO:0003677">
    <property type="term" value="F:DNA binding"/>
    <property type="evidence" value="ECO:0007669"/>
    <property type="project" value="UniProtKB-UniRule"/>
</dbReference>
<dbReference type="OrthoDB" id="419694at2759"/>
<evidence type="ECO:0000256" key="8">
    <source>
        <dbReference type="SAM" id="MobiDB-lite"/>
    </source>
</evidence>
<evidence type="ECO:0000259" key="9">
    <source>
        <dbReference type="PROSITE" id="PS50118"/>
    </source>
</evidence>
<dbReference type="InterPro" id="IPR002745">
    <property type="entry name" value="Ptrans_KptA/Tpt1"/>
</dbReference>
<comment type="caution">
    <text evidence="10">The sequence shown here is derived from an EMBL/GenBank/DDBJ whole genome shotgun (WGS) entry which is preliminary data.</text>
</comment>
<feature type="DNA-binding region" description="HMG box" evidence="7">
    <location>
        <begin position="194"/>
        <end position="262"/>
    </location>
</feature>
<dbReference type="GO" id="GO:0006388">
    <property type="term" value="P:tRNA splicing, via endonucleolytic cleavage and ligation"/>
    <property type="evidence" value="ECO:0007669"/>
    <property type="project" value="TreeGrafter"/>
</dbReference>
<dbReference type="InterPro" id="IPR009071">
    <property type="entry name" value="HMG_box_dom"/>
</dbReference>
<dbReference type="Gene3D" id="3.20.170.30">
    <property type="match status" value="1"/>
</dbReference>
<organism evidence="10 11">
    <name type="scientific">Rhizopus oryzae</name>
    <name type="common">Mucormycosis agent</name>
    <name type="synonym">Rhizopus arrhizus var. delemar</name>
    <dbReference type="NCBI Taxonomy" id="64495"/>
    <lineage>
        <taxon>Eukaryota</taxon>
        <taxon>Fungi</taxon>
        <taxon>Fungi incertae sedis</taxon>
        <taxon>Mucoromycota</taxon>
        <taxon>Mucoromycotina</taxon>
        <taxon>Mucoromycetes</taxon>
        <taxon>Mucorales</taxon>
        <taxon>Mucorineae</taxon>
        <taxon>Rhizopodaceae</taxon>
        <taxon>Rhizopus</taxon>
    </lineage>
</organism>
<comment type="similarity">
    <text evidence="2">Belongs to the KptA/TPT1 family.</text>
</comment>
<feature type="compositionally biased region" description="Basic and acidic residues" evidence="8">
    <location>
        <begin position="126"/>
        <end position="138"/>
    </location>
</feature>
<dbReference type="InterPro" id="IPR036910">
    <property type="entry name" value="HMG_box_dom_sf"/>
</dbReference>
<dbReference type="GO" id="GO:0000215">
    <property type="term" value="F:tRNA 2'-phosphotransferase activity"/>
    <property type="evidence" value="ECO:0007669"/>
    <property type="project" value="UniProtKB-EC"/>
</dbReference>
<dbReference type="AlphaFoldDB" id="A0A9P6YIS7"/>
<feature type="region of interest" description="Disordered" evidence="8">
    <location>
        <begin position="610"/>
        <end position="639"/>
    </location>
</feature>
<evidence type="ECO:0000256" key="4">
    <source>
        <dbReference type="ARBA" id="ARBA00022679"/>
    </source>
</evidence>
<keyword evidence="5" id="KW-0520">NAD</keyword>
<dbReference type="EMBL" id="JAANIT010000322">
    <property type="protein sequence ID" value="KAG1549007.1"/>
    <property type="molecule type" value="Genomic_DNA"/>
</dbReference>
<dbReference type="SUPFAM" id="SSF47095">
    <property type="entry name" value="HMG-box"/>
    <property type="match status" value="1"/>
</dbReference>
<dbReference type="EC" id="2.7.1.160" evidence="3"/>
<dbReference type="Pfam" id="PF00505">
    <property type="entry name" value="HMG_box"/>
    <property type="match status" value="1"/>
</dbReference>
<dbReference type="Gene3D" id="1.10.30.10">
    <property type="entry name" value="High mobility group box domain"/>
    <property type="match status" value="1"/>
</dbReference>
<reference evidence="10" key="1">
    <citation type="journal article" date="2020" name="Microb. Genom.">
        <title>Genetic diversity of clinical and environmental Mucorales isolates obtained from an investigation of mucormycosis cases among solid organ transplant recipients.</title>
        <authorList>
            <person name="Nguyen M.H."/>
            <person name="Kaul D."/>
            <person name="Muto C."/>
            <person name="Cheng S.J."/>
            <person name="Richter R.A."/>
            <person name="Bruno V.M."/>
            <person name="Liu G."/>
            <person name="Beyhan S."/>
            <person name="Sundermann A.J."/>
            <person name="Mounaud S."/>
            <person name="Pasculle A.W."/>
            <person name="Nierman W.C."/>
            <person name="Driscoll E."/>
            <person name="Cumbie R."/>
            <person name="Clancy C.J."/>
            <person name="Dupont C.L."/>
        </authorList>
    </citation>
    <scope>NUCLEOTIDE SEQUENCE</scope>
    <source>
        <strain evidence="10">GL16</strain>
    </source>
</reference>
<keyword evidence="4" id="KW-0808">Transferase</keyword>
<evidence type="ECO:0000313" key="11">
    <source>
        <dbReference type="Proteomes" id="UP000717996"/>
    </source>
</evidence>
<gene>
    <name evidence="10" type="ORF">G6F51_003317</name>
</gene>
<sequence length="795" mass="91238">MESCFTNQAPKHIVSPEAILEAQKEEAEESNKPFLNFSTLFALKQRLSVNQSHSINKEELSNKVLPNEFLLFSSHIKHTQIQDNSNVTENEINQHIGKPWKASTSVSMVVSISNLHIKKENHLKKHVDDDEQKERQNEEERDIEYSKQALAVTANMKAKNISTTKKRLRKSNLSEGQKDPRGRKKKRQNHPFAPKHPMSAYLHYLIDVYPKVSQNFPGSTVGPISKSISANWHAMSVEERLPWKQKAELDKARYAKELKIYMTNKKEIDIFMSNSSLENKITSLSKKLSYVLRHGALKENLDISSDGFVLLDDLLKLPRFKGVTYPDIQLVVDNNDKKRFELIKKEEDDQFYIRATQGHSLNVVQTDELLEKLDKVTTDVIHGTTLKAWETIKKEGLSKMNRIHIHFAIGLPNDPKVKSGVRKSSEVFIYIDAEKAMQDGIEFYKSRNDVILSDGINGTIPPKYFMKVIDKHDTMYQIPIRNIEQDKVVLLSDVQSLLPKATALLSNSKLVPFQLDSNLQELIPKRILISSSTIDNVWEAHVPEEYQNTLIQTTIEMQIKMDQLSEKVDKLLLLNNQDNTSNITATTITTTTEGEEEEHSQTIITDVQNADADIEDDDDDEEEEEEYVEEHNDNPTTEDEVVVIRSESPPPAFSIPSTSHEAPPSYETSILSSIKALNNKIRLYESYINNRHKSPKWLSKRQTWLSREPNSIEQVAYQLVQLEMALLWTAVSEAWLEERETWLTLVSTARSERHLAGALLNLERHTLVMSEEWVQVRERWINDLLELIVLPLSHG</sequence>
<comment type="catalytic activity">
    <reaction evidence="6">
        <text>2'-phospho-[ligated tRNA] + NAD(+) = mature tRNA + ADP-alpha-D-ribose 1'',2''-cyclic phosphate + nicotinamide</text>
        <dbReference type="Rhea" id="RHEA:23324"/>
        <dbReference type="Rhea" id="RHEA-COMP:11106"/>
        <dbReference type="Rhea" id="RHEA-COMP:11107"/>
        <dbReference type="ChEBI" id="CHEBI:17154"/>
        <dbReference type="ChEBI" id="CHEBI:57540"/>
        <dbReference type="ChEBI" id="CHEBI:76596"/>
        <dbReference type="ChEBI" id="CHEBI:82883"/>
        <dbReference type="ChEBI" id="CHEBI:85027"/>
        <dbReference type="EC" id="2.7.1.160"/>
    </reaction>
</comment>
<dbReference type="Pfam" id="PF01885">
    <property type="entry name" value="PTS_2-RNA"/>
    <property type="match status" value="1"/>
</dbReference>
<feature type="region of interest" description="Disordered" evidence="8">
    <location>
        <begin position="121"/>
        <end position="195"/>
    </location>
</feature>
<proteinExistence type="inferred from homology"/>
<dbReference type="PROSITE" id="PS50118">
    <property type="entry name" value="HMG_BOX_2"/>
    <property type="match status" value="1"/>
</dbReference>
<dbReference type="SUPFAM" id="SSF56399">
    <property type="entry name" value="ADP-ribosylation"/>
    <property type="match status" value="1"/>
</dbReference>
<evidence type="ECO:0000256" key="6">
    <source>
        <dbReference type="ARBA" id="ARBA00047949"/>
    </source>
</evidence>
<dbReference type="PANTHER" id="PTHR12684">
    <property type="entry name" value="PUTATIVE PHOSPHOTRANSFERASE"/>
    <property type="match status" value="1"/>
</dbReference>
<evidence type="ECO:0000256" key="2">
    <source>
        <dbReference type="ARBA" id="ARBA00009836"/>
    </source>
</evidence>
<dbReference type="GO" id="GO:0005634">
    <property type="term" value="C:nucleus"/>
    <property type="evidence" value="ECO:0007669"/>
    <property type="project" value="UniProtKB-UniRule"/>
</dbReference>
<comment type="function">
    <text evidence="1">Catalyzes the last step of tRNA splicing, the transfer of the splice junction 2'-phosphate from ligated tRNA to NAD to produce ADP-ribose 1''-2'' cyclic phosphate.</text>
</comment>